<dbReference type="GO" id="GO:0042626">
    <property type="term" value="F:ATPase-coupled transmembrane transporter activity"/>
    <property type="evidence" value="ECO:0007669"/>
    <property type="project" value="TreeGrafter"/>
</dbReference>
<dbReference type="PANTHER" id="PTHR43553:SF23">
    <property type="entry name" value="ABC TRANSPORTER ATP-BINDING COMPONENT"/>
    <property type="match status" value="1"/>
</dbReference>
<reference evidence="12 13" key="1">
    <citation type="submission" date="2012-07" db="EMBL/GenBank/DDBJ databases">
        <authorList>
            <person name="Durkin A.S."/>
            <person name="McCorrison J."/>
            <person name="Torralba M."/>
            <person name="Gillis M."/>
            <person name="Methe B."/>
            <person name="Sutton G."/>
            <person name="Nelson K.E."/>
        </authorList>
    </citation>
    <scope>NUCLEOTIDE SEQUENCE [LARGE SCALE GENOMIC DNA]</scope>
    <source>
        <strain evidence="12 13">Fnf 1007</strain>
    </source>
</reference>
<comment type="caution">
    <text evidence="12">The sequence shown here is derived from an EMBL/GenBank/DDBJ whole genome shotgun (WGS) entry which is preliminary data.</text>
</comment>
<dbReference type="GO" id="GO:0016887">
    <property type="term" value="F:ATP hydrolysis activity"/>
    <property type="evidence" value="ECO:0007669"/>
    <property type="project" value="InterPro"/>
</dbReference>
<dbReference type="InterPro" id="IPR027417">
    <property type="entry name" value="P-loop_NTPase"/>
</dbReference>
<dbReference type="InterPro" id="IPR003593">
    <property type="entry name" value="AAA+_ATPase"/>
</dbReference>
<protein>
    <submittedName>
        <fullName evidence="12">ABC transporter, ATP-binding protein</fullName>
    </submittedName>
</protein>
<evidence type="ECO:0000256" key="6">
    <source>
        <dbReference type="ARBA" id="ARBA00022741"/>
    </source>
</evidence>
<dbReference type="Pfam" id="PF00005">
    <property type="entry name" value="ABC_tran"/>
    <property type="match status" value="2"/>
</dbReference>
<dbReference type="GO" id="GO:0043190">
    <property type="term" value="C:ATP-binding cassette (ABC) transporter complex"/>
    <property type="evidence" value="ECO:0007669"/>
    <property type="project" value="TreeGrafter"/>
</dbReference>
<evidence type="ECO:0000256" key="10">
    <source>
        <dbReference type="ARBA" id="ARBA00025157"/>
    </source>
</evidence>
<dbReference type="InterPro" id="IPR050095">
    <property type="entry name" value="ECF_ABC_transporter_ATP-bd"/>
</dbReference>
<keyword evidence="3" id="KW-0813">Transport</keyword>
<evidence type="ECO:0000256" key="7">
    <source>
        <dbReference type="ARBA" id="ARBA00022840"/>
    </source>
</evidence>
<dbReference type="InterPro" id="IPR017871">
    <property type="entry name" value="ABC_transporter-like_CS"/>
</dbReference>
<dbReference type="SUPFAM" id="SSF52540">
    <property type="entry name" value="P-loop containing nucleoside triphosphate hydrolases"/>
    <property type="match status" value="2"/>
</dbReference>
<evidence type="ECO:0000256" key="8">
    <source>
        <dbReference type="ARBA" id="ARBA00022967"/>
    </source>
</evidence>
<keyword evidence="5" id="KW-0677">Repeat</keyword>
<dbReference type="SMART" id="SM00382">
    <property type="entry name" value="AAA"/>
    <property type="match status" value="2"/>
</dbReference>
<dbReference type="InterPro" id="IPR015856">
    <property type="entry name" value="ABC_transpr_CbiO/EcfA_su"/>
</dbReference>
<keyword evidence="6" id="KW-0547">Nucleotide-binding</keyword>
<dbReference type="PROSITE" id="PS50893">
    <property type="entry name" value="ABC_TRANSPORTER_2"/>
    <property type="match status" value="2"/>
</dbReference>
<evidence type="ECO:0000256" key="3">
    <source>
        <dbReference type="ARBA" id="ARBA00022448"/>
    </source>
</evidence>
<dbReference type="PANTHER" id="PTHR43553">
    <property type="entry name" value="HEAVY METAL TRANSPORTER"/>
    <property type="match status" value="1"/>
</dbReference>
<dbReference type="CDD" id="cd03225">
    <property type="entry name" value="ABC_cobalt_CbiO_domain1"/>
    <property type="match status" value="1"/>
</dbReference>
<dbReference type="Proteomes" id="UP000003120">
    <property type="component" value="Unassembled WGS sequence"/>
</dbReference>
<proteinExistence type="inferred from homology"/>
<evidence type="ECO:0000256" key="9">
    <source>
        <dbReference type="ARBA" id="ARBA00023136"/>
    </source>
</evidence>
<evidence type="ECO:0000313" key="13">
    <source>
        <dbReference type="Proteomes" id="UP000003120"/>
    </source>
</evidence>
<dbReference type="Gene3D" id="3.40.50.300">
    <property type="entry name" value="P-loop containing nucleotide triphosphate hydrolases"/>
    <property type="match status" value="2"/>
</dbReference>
<dbReference type="AlphaFoldDB" id="A0AAN3VVB3"/>
<comment type="subcellular location">
    <subcellularLocation>
        <location evidence="1">Cell membrane</location>
        <topology evidence="1">Peripheral membrane protein</topology>
    </subcellularLocation>
</comment>
<gene>
    <name evidence="12" type="ORF">HMPREF1127_0129</name>
</gene>
<dbReference type="GO" id="GO:0005524">
    <property type="term" value="F:ATP binding"/>
    <property type="evidence" value="ECO:0007669"/>
    <property type="project" value="UniProtKB-KW"/>
</dbReference>
<keyword evidence="9" id="KW-0472">Membrane</keyword>
<organism evidence="12 13">
    <name type="scientific">Fusobacterium necrophorum subsp. funduliforme Fnf 1007</name>
    <dbReference type="NCBI Taxonomy" id="1161424"/>
    <lineage>
        <taxon>Bacteria</taxon>
        <taxon>Fusobacteriati</taxon>
        <taxon>Fusobacteriota</taxon>
        <taxon>Fusobacteriia</taxon>
        <taxon>Fusobacteriales</taxon>
        <taxon>Fusobacteriaceae</taxon>
        <taxon>Fusobacterium</taxon>
    </lineage>
</organism>
<accession>A0AAN3VVB3</accession>
<feature type="domain" description="ABC transporter" evidence="11">
    <location>
        <begin position="2"/>
        <end position="241"/>
    </location>
</feature>
<sequence length="471" mass="53608">MISINGVSYSYKRSEEEQLNTTSMEIGKGEVILLCGKSGSGKTTVTKLINGLIPHFLDGNLSGNIYINGITTREMKIYEISEQVGSIFQNPKTQFFNLDSDSELIFGLENMGKTPDKIMAQISKAVSDLEIETLKNRNVFKMSGGEKQLLAIASVYATNPEIYVFDEPSANIDDYGIEKIREMLIKLKSKGKTIIISEHRLYYLMDLIDKAIYLQDGKIEHSFSNVEFSLIDNITRKKMGLRTFVRKENDDFTIPVKYSESDDFIISNLRYENEKLNILDNINISANKGDIIAITGNNGQGKTTLMRILCGLLKEKEGAIRYKGRHVKYKKRRTLCYMVMQDVIHQLFSESVLGEFSLLDSEIDEKKINDILTKLELIKLKNRHPMCLSGGQMQRLAVAVGMLVDREIIILDEPTSGLDYLNMLEISKVIREFSKDKIVLIVTHDKELIDSVCNKLLEIRNGTVNKFYERR</sequence>
<keyword evidence="8" id="KW-1278">Translocase</keyword>
<evidence type="ECO:0000313" key="12">
    <source>
        <dbReference type="EMBL" id="EJU16577.1"/>
    </source>
</evidence>
<dbReference type="EMBL" id="ALKK01000054">
    <property type="protein sequence ID" value="EJU16577.1"/>
    <property type="molecule type" value="Genomic_DNA"/>
</dbReference>
<keyword evidence="4" id="KW-1003">Cell membrane</keyword>
<evidence type="ECO:0000256" key="2">
    <source>
        <dbReference type="ARBA" id="ARBA00005417"/>
    </source>
</evidence>
<dbReference type="PROSITE" id="PS00211">
    <property type="entry name" value="ABC_TRANSPORTER_1"/>
    <property type="match status" value="2"/>
</dbReference>
<evidence type="ECO:0000256" key="5">
    <source>
        <dbReference type="ARBA" id="ARBA00022737"/>
    </source>
</evidence>
<comment type="function">
    <text evidence="10">Probably part of an ABC transporter complex. Responsible for energy coupling to the transport system.</text>
</comment>
<name>A0AAN3VVB3_9FUSO</name>
<feature type="domain" description="ABC transporter" evidence="11">
    <location>
        <begin position="264"/>
        <end position="468"/>
    </location>
</feature>
<dbReference type="RefSeq" id="WP_004802652.1">
    <property type="nucleotide sequence ID" value="NZ_ALKK01000054.1"/>
</dbReference>
<evidence type="ECO:0000256" key="4">
    <source>
        <dbReference type="ARBA" id="ARBA00022475"/>
    </source>
</evidence>
<dbReference type="InterPro" id="IPR003439">
    <property type="entry name" value="ABC_transporter-like_ATP-bd"/>
</dbReference>
<evidence type="ECO:0000259" key="11">
    <source>
        <dbReference type="PROSITE" id="PS50893"/>
    </source>
</evidence>
<evidence type="ECO:0000256" key="1">
    <source>
        <dbReference type="ARBA" id="ARBA00004202"/>
    </source>
</evidence>
<dbReference type="GeneID" id="75076262"/>
<keyword evidence="7 12" id="KW-0067">ATP-binding</keyword>
<comment type="similarity">
    <text evidence="2">Belongs to the ABC transporter superfamily.</text>
</comment>